<dbReference type="RefSeq" id="WP_069481196.1">
    <property type="nucleotide sequence ID" value="NZ_KV766182.1"/>
</dbReference>
<comment type="caution">
    <text evidence="2">The sequence shown here is derived from an EMBL/GenBank/DDBJ whole genome shotgun (WGS) entry which is preliminary data.</text>
</comment>
<evidence type="ECO:0000313" key="3">
    <source>
        <dbReference type="Proteomes" id="UP000094784"/>
    </source>
</evidence>
<organism evidence="2 3">
    <name type="scientific">Lysinibacillus fusiformis</name>
    <dbReference type="NCBI Taxonomy" id="28031"/>
    <lineage>
        <taxon>Bacteria</taxon>
        <taxon>Bacillati</taxon>
        <taxon>Bacillota</taxon>
        <taxon>Bacilli</taxon>
        <taxon>Bacillales</taxon>
        <taxon>Bacillaceae</taxon>
        <taxon>Lysinibacillus</taxon>
    </lineage>
</organism>
<dbReference type="AlphaFoldDB" id="A0A1E4R6U3"/>
<dbReference type="InterPro" id="IPR058780">
    <property type="entry name" value="YhfM-like_dom"/>
</dbReference>
<evidence type="ECO:0000313" key="2">
    <source>
        <dbReference type="EMBL" id="ODV56190.1"/>
    </source>
</evidence>
<name>A0A1E4R6U3_9BACI</name>
<feature type="domain" description="YhfM-like" evidence="1">
    <location>
        <begin position="43"/>
        <end position="125"/>
    </location>
</feature>
<accession>A0A1E4R6U3</accession>
<evidence type="ECO:0000259" key="1">
    <source>
        <dbReference type="Pfam" id="PF26353"/>
    </source>
</evidence>
<protein>
    <recommendedName>
        <fullName evidence="1">YhfM-like domain-containing protein</fullName>
    </recommendedName>
</protein>
<dbReference type="OrthoDB" id="2738838at2"/>
<dbReference type="Pfam" id="PF26353">
    <property type="entry name" value="YhfM"/>
    <property type="match status" value="1"/>
</dbReference>
<sequence length="126" mass="13747">MSLLATVVLGYTDEELAIGKLAKVNISNSVEFGSVHTAFMKGYEDEASLNIFHEGMTTAVRNEGIVNMAAPQLDVEIVDTAGNQYGFHLWLGEIGQKSTLMNVKDTHTIFSISEDLTAPLRSLVQE</sequence>
<gene>
    <name evidence="2" type="ORF">BG258_09910</name>
</gene>
<proteinExistence type="predicted"/>
<reference evidence="2 3" key="1">
    <citation type="submission" date="2016-09" db="EMBL/GenBank/DDBJ databases">
        <title>Draft genome sequence of the soil isolate, Lysinibacillus fusiformis M5, a potential hypoxanthine producer.</title>
        <authorList>
            <person name="Gallegos-Monterrosa R."/>
            <person name="Maroti G."/>
            <person name="Balint B."/>
            <person name="Kovacs A.T."/>
        </authorList>
    </citation>
    <scope>NUCLEOTIDE SEQUENCE [LARGE SCALE GENOMIC DNA]</scope>
    <source>
        <strain evidence="2 3">M5</strain>
    </source>
</reference>
<dbReference type="EMBL" id="MECQ01000001">
    <property type="protein sequence ID" value="ODV56190.1"/>
    <property type="molecule type" value="Genomic_DNA"/>
</dbReference>
<dbReference type="Proteomes" id="UP000094784">
    <property type="component" value="Unassembled WGS sequence"/>
</dbReference>